<reference evidence="1" key="1">
    <citation type="submission" date="2024-09" db="EMBL/GenBank/DDBJ databases">
        <title>Draft Genome Sequences of Neofusicoccum parvum.</title>
        <authorList>
            <person name="Ashida A."/>
            <person name="Camagna M."/>
            <person name="Tanaka A."/>
            <person name="Takemoto D."/>
        </authorList>
    </citation>
    <scope>NUCLEOTIDE SEQUENCE</scope>
    <source>
        <strain evidence="1">PPO83</strain>
    </source>
</reference>
<dbReference type="Proteomes" id="UP001165186">
    <property type="component" value="Unassembled WGS sequence"/>
</dbReference>
<comment type="caution">
    <text evidence="1">The sequence shown here is derived from an EMBL/GenBank/DDBJ whole genome shotgun (WGS) entry which is preliminary data.</text>
</comment>
<gene>
    <name evidence="1" type="primary">g4327</name>
    <name evidence="1" type="ORF">NpPPO83_00004327</name>
</gene>
<evidence type="ECO:0000313" key="2">
    <source>
        <dbReference type="Proteomes" id="UP001165186"/>
    </source>
</evidence>
<proteinExistence type="predicted"/>
<protein>
    <submittedName>
        <fullName evidence="1">Uncharacterized protein</fullName>
    </submittedName>
</protein>
<name>A0ACB5S8D4_9PEZI</name>
<keyword evidence="2" id="KW-1185">Reference proteome</keyword>
<accession>A0ACB5S8D4</accession>
<evidence type="ECO:0000313" key="1">
    <source>
        <dbReference type="EMBL" id="GME29073.1"/>
    </source>
</evidence>
<sequence length="109" mass="11926">MHLPKLTLFSISLVAAHVSANSIEPVADLDRKSAAILSPLDEDSPGLWINVRCLLDCSDRVCLGTRKCVEECIKAYGETTCLQSRCYDHGDSDPSMGRCYCTCGFPPKD</sequence>
<organism evidence="1 2">
    <name type="scientific">Neofusicoccum parvum</name>
    <dbReference type="NCBI Taxonomy" id="310453"/>
    <lineage>
        <taxon>Eukaryota</taxon>
        <taxon>Fungi</taxon>
        <taxon>Dikarya</taxon>
        <taxon>Ascomycota</taxon>
        <taxon>Pezizomycotina</taxon>
        <taxon>Dothideomycetes</taxon>
        <taxon>Dothideomycetes incertae sedis</taxon>
        <taxon>Botryosphaeriales</taxon>
        <taxon>Botryosphaeriaceae</taxon>
        <taxon>Neofusicoccum</taxon>
    </lineage>
</organism>
<dbReference type="EMBL" id="BSXG01000055">
    <property type="protein sequence ID" value="GME29073.1"/>
    <property type="molecule type" value="Genomic_DNA"/>
</dbReference>